<dbReference type="Proteomes" id="UP000197032">
    <property type="component" value="Unassembled WGS sequence"/>
</dbReference>
<dbReference type="Pfam" id="PF01642">
    <property type="entry name" value="MM_CoA_mutase"/>
    <property type="match status" value="1"/>
</dbReference>
<name>A0A1Z5HQD0_9FIRM</name>
<sequence>MCGETKELEKIRQETERWRKETYPKSKERDVEFNSVSGEPIKELFTPADIEGLDYLRDLGFPGEYPFTRGVQPNMYRGRLWTMRQFAGFGTARESNQRYKFLLENGQTGLSVAFDMPTLMGYDSDHPFSEGEVGRCGVAIDSLADMEILFDGIPLDKVSTSMTINGPAAILWAMYIAAAEKQGVSSDKLRGTIQNDILKEYIAQKSWIFPPEPSMRIITDIFAFGAEHVPQWNTISISGYHIREAGATAVQELAFTLADGFAYVEAGIKAGLDVDKFAPRLSFFFNSHIDFFEEIAKYRAARRIWARYMKEKYGAKNPRSWLLRFHTQTAGCSLTAQQPENNIVRTAFEALAAVLGGTQSLHTNSMDEVLALPTEKAVEIALRTQQIIAYETGVTNTIDPLAGSYYVEYLTNYMEEKAEEYFRKIEELGGVLKAIEKGFFQKEIADAAYQYQKALEKKERILVGVNEFVKENETLDIEILKIDPKLEEEQIARVRKLRESRDNVAVREKLDALEKAARGNDNLMPYILDAVRVYATLGEIVQTLKNVFGEYREQPIF</sequence>
<keyword evidence="1" id="KW-0413">Isomerase</keyword>
<dbReference type="PANTHER" id="PTHR48101:SF1">
    <property type="entry name" value="METHYLMALONYL-COA MUTASE, LARGE SUBUNIT"/>
    <property type="match status" value="1"/>
</dbReference>
<dbReference type="EMBL" id="BDGJ01000032">
    <property type="protein sequence ID" value="GAW91724.1"/>
    <property type="molecule type" value="Genomic_DNA"/>
</dbReference>
<dbReference type="CDD" id="cd03680">
    <property type="entry name" value="MM_CoA_mutase_ICM_like"/>
    <property type="match status" value="1"/>
</dbReference>
<dbReference type="AlphaFoldDB" id="A0A1Z5HQD0"/>
<dbReference type="Gene3D" id="3.20.20.240">
    <property type="entry name" value="Methylmalonyl-CoA mutase"/>
    <property type="match status" value="1"/>
</dbReference>
<evidence type="ECO:0000256" key="1">
    <source>
        <dbReference type="ARBA" id="ARBA00023235"/>
    </source>
</evidence>
<dbReference type="GO" id="GO:0004494">
    <property type="term" value="F:methylmalonyl-CoA mutase activity"/>
    <property type="evidence" value="ECO:0007669"/>
    <property type="project" value="InterPro"/>
</dbReference>
<reference evidence="4" key="1">
    <citation type="journal article" date="2017" name="Appl. Environ. Microbiol.">
        <title>Genomic Analysis of Calderihabitans maritimus KKC1, a Thermophilic, Hydrogenogenic, Carboxydotrophic Bacterium Isolated from Marine Sediment.</title>
        <authorList>
            <person name="Omae K."/>
            <person name="Yoneda Y."/>
            <person name="Fukuyama Y."/>
            <person name="Yoshida T."/>
            <person name="Sako Y."/>
        </authorList>
    </citation>
    <scope>NUCLEOTIDE SEQUENCE [LARGE SCALE GENOMIC DNA]</scope>
    <source>
        <strain evidence="4">KKC1</strain>
    </source>
</reference>
<evidence type="ECO:0000313" key="4">
    <source>
        <dbReference type="Proteomes" id="UP000197032"/>
    </source>
</evidence>
<protein>
    <submittedName>
        <fullName evidence="3">Methylmalonyl-CoA mutase</fullName>
    </submittedName>
</protein>
<dbReference type="InterPro" id="IPR006099">
    <property type="entry name" value="MeMalonylCoA_mutase_a/b_cat"/>
</dbReference>
<dbReference type="NCBIfam" id="TIGR00641">
    <property type="entry name" value="acid_CoA_mut_N"/>
    <property type="match status" value="1"/>
</dbReference>
<dbReference type="SUPFAM" id="SSF51703">
    <property type="entry name" value="Cobalamin (vitamin B12)-dependent enzymes"/>
    <property type="match status" value="1"/>
</dbReference>
<feature type="domain" description="Methylmalonyl-CoA mutase alpha/beta chain catalytic" evidence="2">
    <location>
        <begin position="36"/>
        <end position="550"/>
    </location>
</feature>
<organism evidence="3 4">
    <name type="scientific">Calderihabitans maritimus</name>
    <dbReference type="NCBI Taxonomy" id="1246530"/>
    <lineage>
        <taxon>Bacteria</taxon>
        <taxon>Bacillati</taxon>
        <taxon>Bacillota</taxon>
        <taxon>Clostridia</taxon>
        <taxon>Neomoorellales</taxon>
        <taxon>Calderihabitantaceae</taxon>
        <taxon>Calderihabitans</taxon>
    </lineage>
</organism>
<proteinExistence type="predicted"/>
<dbReference type="InterPro" id="IPR016176">
    <property type="entry name" value="Cbl-dep_enz_cat"/>
</dbReference>
<dbReference type="PANTHER" id="PTHR48101">
    <property type="entry name" value="METHYLMALONYL-COA MUTASE, MITOCHONDRIAL-RELATED"/>
    <property type="match status" value="1"/>
</dbReference>
<keyword evidence="4" id="KW-1185">Reference proteome</keyword>
<evidence type="ECO:0000259" key="2">
    <source>
        <dbReference type="Pfam" id="PF01642"/>
    </source>
</evidence>
<dbReference type="InterPro" id="IPR006098">
    <property type="entry name" value="MMCoA_mutase_a_cat"/>
</dbReference>
<comment type="caution">
    <text evidence="3">The sequence shown here is derived from an EMBL/GenBank/DDBJ whole genome shotgun (WGS) entry which is preliminary data.</text>
</comment>
<accession>A0A1Z5HQD0</accession>
<gene>
    <name evidence="3" type="ORF">KKC1_08850</name>
</gene>
<dbReference type="GO" id="GO:0031419">
    <property type="term" value="F:cobalamin binding"/>
    <property type="evidence" value="ECO:0007669"/>
    <property type="project" value="InterPro"/>
</dbReference>
<evidence type="ECO:0000313" key="3">
    <source>
        <dbReference type="EMBL" id="GAW91724.1"/>
    </source>
</evidence>